<proteinExistence type="predicted"/>
<dbReference type="InterPro" id="IPR013094">
    <property type="entry name" value="AB_hydrolase_3"/>
</dbReference>
<dbReference type="InterPro" id="IPR029058">
    <property type="entry name" value="AB_hydrolase_fold"/>
</dbReference>
<dbReference type="Pfam" id="PF07859">
    <property type="entry name" value="Abhydrolase_3"/>
    <property type="match status" value="1"/>
</dbReference>
<dbReference type="InterPro" id="IPR050300">
    <property type="entry name" value="GDXG_lipolytic_enzyme"/>
</dbReference>
<dbReference type="SUPFAM" id="SSF53474">
    <property type="entry name" value="alpha/beta-Hydrolases"/>
    <property type="match status" value="1"/>
</dbReference>
<comment type="caution">
    <text evidence="3">The sequence shown here is derived from an EMBL/GenBank/DDBJ whole genome shotgun (WGS) entry which is preliminary data.</text>
</comment>
<name>K1LUH0_9LACT</name>
<dbReference type="eggNOG" id="COG0657">
    <property type="taxonomic scope" value="Bacteria"/>
</dbReference>
<dbReference type="AlphaFoldDB" id="K1LUH0"/>
<evidence type="ECO:0000313" key="4">
    <source>
        <dbReference type="Proteomes" id="UP000005147"/>
    </source>
</evidence>
<gene>
    <name evidence="3" type="ORF">HMPREF9707_00954</name>
</gene>
<evidence type="ECO:0000313" key="3">
    <source>
        <dbReference type="EMBL" id="EKB55767.1"/>
    </source>
</evidence>
<dbReference type="PATRIC" id="fig|883112.3.peg.951"/>
<feature type="domain" description="Alpha/beta hydrolase fold-3" evidence="2">
    <location>
        <begin position="33"/>
        <end position="230"/>
    </location>
</feature>
<organism evidence="3 4">
    <name type="scientific">Falseniella ignava CCUG 37419</name>
    <dbReference type="NCBI Taxonomy" id="883112"/>
    <lineage>
        <taxon>Bacteria</taxon>
        <taxon>Bacillati</taxon>
        <taxon>Bacillota</taxon>
        <taxon>Bacilli</taxon>
        <taxon>Lactobacillales</taxon>
        <taxon>Aerococcaceae</taxon>
        <taxon>Falseniella</taxon>
    </lineage>
</organism>
<dbReference type="GO" id="GO:0016787">
    <property type="term" value="F:hydrolase activity"/>
    <property type="evidence" value="ECO:0007669"/>
    <property type="project" value="UniProtKB-KW"/>
</dbReference>
<dbReference type="STRING" id="883112.HMPREF9707_00954"/>
<dbReference type="Proteomes" id="UP000005147">
    <property type="component" value="Unassembled WGS sequence"/>
</dbReference>
<dbReference type="EMBL" id="AGZE01000026">
    <property type="protein sequence ID" value="EKB55767.1"/>
    <property type="molecule type" value="Genomic_DNA"/>
</dbReference>
<sequence length="284" mass="32243">MKEKQLTIPLQGLPYVKDVGATYYYGTTHRGTILYLHGGGFLFGQREDLPQPYLERLIGQGYHILALDYPLAPQVSLSQIMTAIRQSVDWFETTGYRELGLSDNKYFLFGRSAGAYAALLLASHQSSDHLRGVASFYGYTTLQDAAFSYPSRDYLKLPAVPQTVAQQLQQSPVVTQDATQQRYLLYVYARQTGQWLSLLGISTEDLAHSFTVQSDQITCPLFITHARRDPDVPFRQSSRLAQAVEDATFIPVESDRHDFDRVDIEGLGMSIYEQFIQWLDQYSR</sequence>
<dbReference type="HOGENOM" id="CLU_012494_4_5_9"/>
<keyword evidence="4" id="KW-1185">Reference proteome</keyword>
<accession>K1LUH0</accession>
<evidence type="ECO:0000256" key="1">
    <source>
        <dbReference type="ARBA" id="ARBA00022801"/>
    </source>
</evidence>
<evidence type="ECO:0000259" key="2">
    <source>
        <dbReference type="Pfam" id="PF07859"/>
    </source>
</evidence>
<protein>
    <recommendedName>
        <fullName evidence="2">Alpha/beta hydrolase fold-3 domain-containing protein</fullName>
    </recommendedName>
</protein>
<dbReference type="RefSeq" id="WP_006701601.1">
    <property type="nucleotide sequence ID" value="NZ_JH932301.1"/>
</dbReference>
<dbReference type="Gene3D" id="3.40.50.1820">
    <property type="entry name" value="alpha/beta hydrolase"/>
    <property type="match status" value="1"/>
</dbReference>
<reference evidence="3 4" key="1">
    <citation type="submission" date="2012-07" db="EMBL/GenBank/DDBJ databases">
        <title>The Genome Sequence of Facklamia ignava CCUG 37419.</title>
        <authorList>
            <consortium name="The Broad Institute Genome Sequencing Platform"/>
            <person name="Earl A."/>
            <person name="Ward D."/>
            <person name="Feldgarden M."/>
            <person name="Gevers D."/>
            <person name="Huys G."/>
            <person name="Walker B."/>
            <person name="Young S.K."/>
            <person name="Zeng Q."/>
            <person name="Gargeya S."/>
            <person name="Fitzgerald M."/>
            <person name="Haas B."/>
            <person name="Abouelleil A."/>
            <person name="Alvarado L."/>
            <person name="Arachchi H.M."/>
            <person name="Berlin A.M."/>
            <person name="Chapman S.B."/>
            <person name="Goldberg J."/>
            <person name="Griggs A."/>
            <person name="Gujja S."/>
            <person name="Hansen M."/>
            <person name="Howarth C."/>
            <person name="Imamovic A."/>
            <person name="Larimer J."/>
            <person name="McCowen C."/>
            <person name="Montmayeur A."/>
            <person name="Murphy C."/>
            <person name="Neiman D."/>
            <person name="Pearson M."/>
            <person name="Priest M."/>
            <person name="Roberts A."/>
            <person name="Saif S."/>
            <person name="Shea T."/>
            <person name="Sisk P."/>
            <person name="Sykes S."/>
            <person name="Wortman J."/>
            <person name="Nusbaum C."/>
            <person name="Birren B."/>
        </authorList>
    </citation>
    <scope>NUCLEOTIDE SEQUENCE [LARGE SCALE GENOMIC DNA]</scope>
    <source>
        <strain evidence="3 4">CCUG 37419</strain>
    </source>
</reference>
<dbReference type="PANTHER" id="PTHR48081">
    <property type="entry name" value="AB HYDROLASE SUPERFAMILY PROTEIN C4A8.06C"/>
    <property type="match status" value="1"/>
</dbReference>
<keyword evidence="1" id="KW-0378">Hydrolase</keyword>